<keyword evidence="4 9" id="KW-0812">Transmembrane</keyword>
<dbReference type="Pfam" id="PF02990">
    <property type="entry name" value="EMP70"/>
    <property type="match status" value="1"/>
</dbReference>
<dbReference type="GeneID" id="8248198"/>
<feature type="transmembrane region" description="Helical" evidence="9">
    <location>
        <begin position="382"/>
        <end position="408"/>
    </location>
</feature>
<feature type="transmembrane region" description="Helical" evidence="9">
    <location>
        <begin position="575"/>
        <end position="603"/>
    </location>
</feature>
<feature type="transmembrane region" description="Helical" evidence="9">
    <location>
        <begin position="243"/>
        <end position="266"/>
    </location>
</feature>
<keyword evidence="6" id="KW-0967">Endosome</keyword>
<dbReference type="GO" id="GO:0010008">
    <property type="term" value="C:endosome membrane"/>
    <property type="evidence" value="ECO:0007669"/>
    <property type="project" value="UniProtKB-SubCell"/>
</dbReference>
<evidence type="ECO:0000256" key="1">
    <source>
        <dbReference type="ARBA" id="ARBA00004337"/>
    </source>
</evidence>
<keyword evidence="8 9" id="KW-0472">Membrane</keyword>
<accession>C1FJC8</accession>
<feature type="transmembrane region" description="Helical" evidence="9">
    <location>
        <begin position="543"/>
        <end position="563"/>
    </location>
</feature>
<organism evidence="10 11">
    <name type="scientific">Micromonas commoda (strain RCC299 / NOUM17 / CCMP2709)</name>
    <name type="common">Picoplanktonic green alga</name>
    <dbReference type="NCBI Taxonomy" id="296587"/>
    <lineage>
        <taxon>Eukaryota</taxon>
        <taxon>Viridiplantae</taxon>
        <taxon>Chlorophyta</taxon>
        <taxon>Mamiellophyceae</taxon>
        <taxon>Mamiellales</taxon>
        <taxon>Mamiellaceae</taxon>
        <taxon>Micromonas</taxon>
    </lineage>
</organism>
<evidence type="ECO:0000256" key="8">
    <source>
        <dbReference type="ARBA" id="ARBA00023136"/>
    </source>
</evidence>
<proteinExistence type="inferred from homology"/>
<evidence type="ECO:0000256" key="7">
    <source>
        <dbReference type="ARBA" id="ARBA00022989"/>
    </source>
</evidence>
<dbReference type="PANTHER" id="PTHR10766">
    <property type="entry name" value="TRANSMEMBRANE 9 SUPERFAMILY PROTEIN"/>
    <property type="match status" value="1"/>
</dbReference>
<feature type="transmembrane region" description="Helical" evidence="9">
    <location>
        <begin position="317"/>
        <end position="342"/>
    </location>
</feature>
<name>C1FJC8_MICCC</name>
<evidence type="ECO:0000256" key="9">
    <source>
        <dbReference type="RuleBase" id="RU363079"/>
    </source>
</evidence>
<dbReference type="RefSeq" id="XP_002509072.1">
    <property type="nucleotide sequence ID" value="XM_002509026.1"/>
</dbReference>
<protein>
    <recommendedName>
        <fullName evidence="9">Transmembrane 9 superfamily member</fullName>
    </recommendedName>
</protein>
<comment type="similarity">
    <text evidence="3 9">Belongs to the nonaspanin (TM9SF) (TC 9.A.2) family.</text>
</comment>
<dbReference type="EMBL" id="CP001577">
    <property type="protein sequence ID" value="ACO70330.1"/>
    <property type="molecule type" value="Genomic_DNA"/>
</dbReference>
<feature type="signal peptide" evidence="9">
    <location>
        <begin position="1"/>
        <end position="19"/>
    </location>
</feature>
<dbReference type="eggNOG" id="KOG1277">
    <property type="taxonomic scope" value="Eukaryota"/>
</dbReference>
<reference evidence="10 11" key="1">
    <citation type="journal article" date="2009" name="Science">
        <title>Green evolution and dynamic adaptations revealed by genomes of the marine picoeukaryotes Micromonas.</title>
        <authorList>
            <person name="Worden A.Z."/>
            <person name="Lee J.H."/>
            <person name="Mock T."/>
            <person name="Rouze P."/>
            <person name="Simmons M.P."/>
            <person name="Aerts A.L."/>
            <person name="Allen A.E."/>
            <person name="Cuvelier M.L."/>
            <person name="Derelle E."/>
            <person name="Everett M.V."/>
            <person name="Foulon E."/>
            <person name="Grimwood J."/>
            <person name="Gundlach H."/>
            <person name="Henrissat B."/>
            <person name="Napoli C."/>
            <person name="McDonald S.M."/>
            <person name="Parker M.S."/>
            <person name="Rombauts S."/>
            <person name="Salamov A."/>
            <person name="Von Dassow P."/>
            <person name="Badger J.H."/>
            <person name="Coutinho P.M."/>
            <person name="Demir E."/>
            <person name="Dubchak I."/>
            <person name="Gentemann C."/>
            <person name="Eikrem W."/>
            <person name="Gready J.E."/>
            <person name="John U."/>
            <person name="Lanier W."/>
            <person name="Lindquist E.A."/>
            <person name="Lucas S."/>
            <person name="Mayer K.F."/>
            <person name="Moreau H."/>
            <person name="Not F."/>
            <person name="Otillar R."/>
            <person name="Panaud O."/>
            <person name="Pangilinan J."/>
            <person name="Paulsen I."/>
            <person name="Piegu B."/>
            <person name="Poliakov A."/>
            <person name="Robbens S."/>
            <person name="Schmutz J."/>
            <person name="Toulza E."/>
            <person name="Wyss T."/>
            <person name="Zelensky A."/>
            <person name="Zhou K."/>
            <person name="Armbrust E.V."/>
            <person name="Bhattacharya D."/>
            <person name="Goodenough U.W."/>
            <person name="Van de Peer Y."/>
            <person name="Grigoriev I.V."/>
        </authorList>
    </citation>
    <scope>NUCLEOTIDE SEQUENCE [LARGE SCALE GENOMIC DNA]</scope>
    <source>
        <strain evidence="11">RCC299 / NOUM17</strain>
    </source>
</reference>
<feature type="transmembrane region" description="Helical" evidence="9">
    <location>
        <begin position="505"/>
        <end position="531"/>
    </location>
</feature>
<dbReference type="GO" id="GO:0072657">
    <property type="term" value="P:protein localization to membrane"/>
    <property type="evidence" value="ECO:0007669"/>
    <property type="project" value="TreeGrafter"/>
</dbReference>
<dbReference type="AlphaFoldDB" id="C1FJC8"/>
<dbReference type="InParanoid" id="C1FJC8"/>
<dbReference type="FunCoup" id="C1FJC8">
    <property type="interactions" value="1953"/>
</dbReference>
<keyword evidence="11" id="KW-1185">Reference proteome</keyword>
<dbReference type="KEGG" id="mis:MICPUN_106333"/>
<feature type="transmembrane region" description="Helical" evidence="9">
    <location>
        <begin position="348"/>
        <end position="370"/>
    </location>
</feature>
<keyword evidence="7 9" id="KW-1133">Transmembrane helix</keyword>
<gene>
    <name evidence="10" type="ORF">MICPUN_106333</name>
</gene>
<feature type="chain" id="PRO_5007360904" description="Transmembrane 9 superfamily member" evidence="9">
    <location>
        <begin position="20"/>
        <end position="613"/>
    </location>
</feature>
<evidence type="ECO:0000313" key="11">
    <source>
        <dbReference type="Proteomes" id="UP000002009"/>
    </source>
</evidence>
<evidence type="ECO:0000256" key="3">
    <source>
        <dbReference type="ARBA" id="ARBA00005227"/>
    </source>
</evidence>
<dbReference type="PANTHER" id="PTHR10766:SF41">
    <property type="entry name" value="TRANSMEMBRANE 9 SUPERFAMILY MEMBER 3"/>
    <property type="match status" value="1"/>
</dbReference>
<dbReference type="OrthoDB" id="1666796at2759"/>
<evidence type="ECO:0000256" key="5">
    <source>
        <dbReference type="ARBA" id="ARBA00022729"/>
    </source>
</evidence>
<keyword evidence="5 9" id="KW-0732">Signal</keyword>
<evidence type="ECO:0000256" key="6">
    <source>
        <dbReference type="ARBA" id="ARBA00022753"/>
    </source>
</evidence>
<evidence type="ECO:0000256" key="4">
    <source>
        <dbReference type="ARBA" id="ARBA00022692"/>
    </source>
</evidence>
<dbReference type="InterPro" id="IPR036259">
    <property type="entry name" value="MFS_trans_sf"/>
</dbReference>
<feature type="transmembrane region" description="Helical" evidence="9">
    <location>
        <begin position="472"/>
        <end position="493"/>
    </location>
</feature>
<dbReference type="SUPFAM" id="SSF103473">
    <property type="entry name" value="MFS general substrate transporter"/>
    <property type="match status" value="1"/>
</dbReference>
<dbReference type="InterPro" id="IPR004240">
    <property type="entry name" value="EMP70"/>
</dbReference>
<evidence type="ECO:0000256" key="2">
    <source>
        <dbReference type="ARBA" id="ARBA00004653"/>
    </source>
</evidence>
<dbReference type="OMA" id="DAPCRVN"/>
<feature type="transmembrane region" description="Helical" evidence="9">
    <location>
        <begin position="414"/>
        <end position="436"/>
    </location>
</feature>
<comment type="subcellular location">
    <subcellularLocation>
        <location evidence="1">Endosome membrane</location>
        <topology evidence="1">Multi-pass membrane protein</topology>
    </subcellularLocation>
    <subcellularLocation>
        <location evidence="2">Golgi apparatus membrane</location>
        <topology evidence="2">Multi-pass membrane protein</topology>
    </subcellularLocation>
</comment>
<evidence type="ECO:0000313" key="10">
    <source>
        <dbReference type="EMBL" id="ACO70330.1"/>
    </source>
</evidence>
<dbReference type="GO" id="GO:0000139">
    <property type="term" value="C:Golgi membrane"/>
    <property type="evidence" value="ECO:0007669"/>
    <property type="project" value="UniProtKB-SubCell"/>
</dbReference>
<sequence length="613" mass="69316">MRRVLVALCVAALIGAASADEYDHKYLVGDAVTLWVNKVGPFNNPQETYNYHELPFCKVEGVDGKRPKHKWGGLGEILEGNELIDSNMEFRFRHDQPKKTMCVTSLDANDVKKFKRAIRHHYWYEFVMDDLPIWGFVGEHVDERSTLTGSKSATTTAEAADLMADDVVEHRGGTVYIYTHKTFDISYNGDRIIGVNLTAENPKPLVPGTDLEFTYSVNWKPTETKFGKRFERYLDYNFFEHQIHWFSIFNSFMMVIFLTGLVSMILMRTLRKDYAKYSRDDDDIEAMDQGASMEESGWKLVHGDVFRAPRYLPALSALIGTGVQMALLILLVILITIFGMLYEGRGTIITVFITCYALTSFVGGYVSGGYNARNEGKSWIKAMLLTAGLFPGLCFGIAFALNTVAIFYHSLAAVPFGTMVVIFVMWSCISFPLVLFGTVIGRNWNGAPDNPCRVKAIPRPIPEAPWFLTPNWISVAGGLLPFGSIFIETYFVFTSIWSYKVYYVYGFFLLVFCILVIVTLCITIVGTYFLLNAENHKWQWTAFNSAASVAGYVYLYSIYYFAFKTKMTGFFQTCFYFGYTAMFCLALGITTGAIGYCGASAFVRKIYRNIKVD</sequence>
<dbReference type="Proteomes" id="UP000002009">
    <property type="component" value="Chromosome 12"/>
</dbReference>